<evidence type="ECO:0000313" key="2">
    <source>
        <dbReference type="EMBL" id="PSN71079.1"/>
    </source>
</evidence>
<feature type="compositionally biased region" description="Acidic residues" evidence="1">
    <location>
        <begin position="154"/>
        <end position="164"/>
    </location>
</feature>
<organism evidence="2 3">
    <name type="scientific">Corynespora cassiicola Philippines</name>
    <dbReference type="NCBI Taxonomy" id="1448308"/>
    <lineage>
        <taxon>Eukaryota</taxon>
        <taxon>Fungi</taxon>
        <taxon>Dikarya</taxon>
        <taxon>Ascomycota</taxon>
        <taxon>Pezizomycotina</taxon>
        <taxon>Dothideomycetes</taxon>
        <taxon>Pleosporomycetidae</taxon>
        <taxon>Pleosporales</taxon>
        <taxon>Corynesporascaceae</taxon>
        <taxon>Corynespora</taxon>
    </lineage>
</organism>
<protein>
    <submittedName>
        <fullName evidence="2">Uncharacterized protein</fullName>
    </submittedName>
</protein>
<sequence length="200" mass="23427">MAFRNNKLALTMDFSDLRPQEKESIRDFIFSFQNLDPPMYFQWDPLRPQWIHMDPSLITNSPSRWQLLYTVSVQEVEAPNYIVRVKDLLGGVVIEFRWVLTQGPPSRELVFDTLGRLVGLNEPKLDPKKIWMSEDERNLEEERLERKRIKEKEEMEELEKELEAEEQKGHLKTGEKCVGAEYRVKEETSEAGLASEGQGN</sequence>
<feature type="region of interest" description="Disordered" evidence="1">
    <location>
        <begin position="150"/>
        <end position="172"/>
    </location>
</feature>
<dbReference type="EMBL" id="KZ678131">
    <property type="protein sequence ID" value="PSN71079.1"/>
    <property type="molecule type" value="Genomic_DNA"/>
</dbReference>
<evidence type="ECO:0000313" key="3">
    <source>
        <dbReference type="Proteomes" id="UP000240883"/>
    </source>
</evidence>
<gene>
    <name evidence="2" type="ORF">BS50DRAFT_584626</name>
</gene>
<proteinExistence type="predicted"/>
<evidence type="ECO:0000256" key="1">
    <source>
        <dbReference type="SAM" id="MobiDB-lite"/>
    </source>
</evidence>
<dbReference type="Proteomes" id="UP000240883">
    <property type="component" value="Unassembled WGS sequence"/>
</dbReference>
<accession>A0A2T2P0C9</accession>
<keyword evidence="3" id="KW-1185">Reference proteome</keyword>
<reference evidence="2 3" key="1">
    <citation type="journal article" date="2018" name="Front. Microbiol.">
        <title>Genome-Wide Analysis of Corynespora cassiicola Leaf Fall Disease Putative Effectors.</title>
        <authorList>
            <person name="Lopez D."/>
            <person name="Ribeiro S."/>
            <person name="Label P."/>
            <person name="Fumanal B."/>
            <person name="Venisse J.S."/>
            <person name="Kohler A."/>
            <person name="de Oliveira R.R."/>
            <person name="Labutti K."/>
            <person name="Lipzen A."/>
            <person name="Lail K."/>
            <person name="Bauer D."/>
            <person name="Ohm R.A."/>
            <person name="Barry K.W."/>
            <person name="Spatafora J."/>
            <person name="Grigoriev I.V."/>
            <person name="Martin F.M."/>
            <person name="Pujade-Renaud V."/>
        </authorList>
    </citation>
    <scope>NUCLEOTIDE SEQUENCE [LARGE SCALE GENOMIC DNA]</scope>
    <source>
        <strain evidence="2 3">Philippines</strain>
    </source>
</reference>
<name>A0A2T2P0C9_CORCC</name>
<dbReference type="AlphaFoldDB" id="A0A2T2P0C9"/>